<proteinExistence type="predicted"/>
<feature type="non-terminal residue" evidence="1">
    <location>
        <position position="274"/>
    </location>
</feature>
<gene>
    <name evidence="1" type="ORF">Pmar_PMAR001776</name>
</gene>
<dbReference type="Proteomes" id="UP000007800">
    <property type="component" value="Unassembled WGS sequence"/>
</dbReference>
<organism evidence="2">
    <name type="scientific">Perkinsus marinus (strain ATCC 50983 / TXsc)</name>
    <dbReference type="NCBI Taxonomy" id="423536"/>
    <lineage>
        <taxon>Eukaryota</taxon>
        <taxon>Sar</taxon>
        <taxon>Alveolata</taxon>
        <taxon>Perkinsozoa</taxon>
        <taxon>Perkinsea</taxon>
        <taxon>Perkinsida</taxon>
        <taxon>Perkinsidae</taxon>
        <taxon>Perkinsus</taxon>
    </lineage>
</organism>
<dbReference type="RefSeq" id="XP_002771217.1">
    <property type="nucleotide sequence ID" value="XM_002771171.1"/>
</dbReference>
<protein>
    <submittedName>
        <fullName evidence="1">Uncharacterized protein</fullName>
    </submittedName>
</protein>
<keyword evidence="2" id="KW-1185">Reference proteome</keyword>
<evidence type="ECO:0000313" key="1">
    <source>
        <dbReference type="EMBL" id="EER03033.1"/>
    </source>
</evidence>
<dbReference type="AlphaFoldDB" id="C5LJL6"/>
<evidence type="ECO:0000313" key="2">
    <source>
        <dbReference type="Proteomes" id="UP000007800"/>
    </source>
</evidence>
<name>C5LJL6_PERM5</name>
<sequence length="274" mass="30509">MEDVTLCGRQIFAKCVMYNITAAMRRTLWVRRHLVIEQIAALEGDIVCLQFVCIPYESSFMRRSGLMKTAAVIVKRARRGHEGLTKIASRSLSEIPAESTTASSIAITDCNGDSGSRKLVEKTVLNGFGKLNGNGQSMVREIELLCGRTKDKGGKIVDFVEQLHSRGLREDMLSCLPTDSLVKILQGMSNRVTSKKSKINGRAEQLIKHIAEVVSERAQQGDMQLESLIYFLLRITQLDRLELLQVAANLPMQRFDEFYTTGDRGLGLLATALQ</sequence>
<dbReference type="InParanoid" id="C5LJL6"/>
<dbReference type="GeneID" id="9051743"/>
<reference evidence="1 2" key="1">
    <citation type="submission" date="2008-07" db="EMBL/GenBank/DDBJ databases">
        <authorList>
            <person name="El-Sayed N."/>
            <person name="Caler E."/>
            <person name="Inman J."/>
            <person name="Amedeo P."/>
            <person name="Hass B."/>
            <person name="Wortman J."/>
        </authorList>
    </citation>
    <scope>NUCLEOTIDE SEQUENCE [LARGE SCALE GENOMIC DNA]</scope>
    <source>
        <strain evidence="2">ATCC 50983 / TXsc</strain>
    </source>
</reference>
<dbReference type="OMA" id="CIPYESS"/>
<dbReference type="EMBL" id="GG682469">
    <property type="protein sequence ID" value="EER03033.1"/>
    <property type="molecule type" value="Genomic_DNA"/>
</dbReference>
<accession>C5LJL6</accession>